<name>A0AAD9ZRU6_9ROSI</name>
<proteinExistence type="predicted"/>
<accession>A0AAD9ZRU6</accession>
<dbReference type="Pfam" id="PF13456">
    <property type="entry name" value="RVT_3"/>
    <property type="match status" value="1"/>
</dbReference>
<evidence type="ECO:0000313" key="3">
    <source>
        <dbReference type="Proteomes" id="UP001281410"/>
    </source>
</evidence>
<dbReference type="PANTHER" id="PTHR47723:SF21">
    <property type="entry name" value="POLYNUCLEOTIDYL TRANSFERASE, RIBONUCLEASE H-LIKE SUPERFAMILY PROTEIN"/>
    <property type="match status" value="1"/>
</dbReference>
<protein>
    <recommendedName>
        <fullName evidence="1">RNase H type-1 domain-containing protein</fullName>
    </recommendedName>
</protein>
<organism evidence="2 3">
    <name type="scientific">Dipteronia sinensis</name>
    <dbReference type="NCBI Taxonomy" id="43782"/>
    <lineage>
        <taxon>Eukaryota</taxon>
        <taxon>Viridiplantae</taxon>
        <taxon>Streptophyta</taxon>
        <taxon>Embryophyta</taxon>
        <taxon>Tracheophyta</taxon>
        <taxon>Spermatophyta</taxon>
        <taxon>Magnoliopsida</taxon>
        <taxon>eudicotyledons</taxon>
        <taxon>Gunneridae</taxon>
        <taxon>Pentapetalae</taxon>
        <taxon>rosids</taxon>
        <taxon>malvids</taxon>
        <taxon>Sapindales</taxon>
        <taxon>Sapindaceae</taxon>
        <taxon>Hippocastanoideae</taxon>
        <taxon>Acereae</taxon>
        <taxon>Dipteronia</taxon>
    </lineage>
</organism>
<reference evidence="2" key="1">
    <citation type="journal article" date="2023" name="Plant J.">
        <title>Genome sequences and population genomics provide insights into the demographic history, inbreeding, and mutation load of two 'living fossil' tree species of Dipteronia.</title>
        <authorList>
            <person name="Feng Y."/>
            <person name="Comes H.P."/>
            <person name="Chen J."/>
            <person name="Zhu S."/>
            <person name="Lu R."/>
            <person name="Zhang X."/>
            <person name="Li P."/>
            <person name="Qiu J."/>
            <person name="Olsen K.M."/>
            <person name="Qiu Y."/>
        </authorList>
    </citation>
    <scope>NUCLEOTIDE SEQUENCE</scope>
    <source>
        <strain evidence="2">NBL</strain>
    </source>
</reference>
<feature type="domain" description="RNase H type-1" evidence="1">
    <location>
        <begin position="62"/>
        <end position="116"/>
    </location>
</feature>
<dbReference type="AlphaFoldDB" id="A0AAD9ZRU6"/>
<dbReference type="GO" id="GO:0003676">
    <property type="term" value="F:nucleic acid binding"/>
    <property type="evidence" value="ECO:0007669"/>
    <property type="project" value="InterPro"/>
</dbReference>
<dbReference type="InterPro" id="IPR002156">
    <property type="entry name" value="RNaseH_domain"/>
</dbReference>
<dbReference type="EMBL" id="JANJYJ010000009">
    <property type="protein sequence ID" value="KAK3189185.1"/>
    <property type="molecule type" value="Genomic_DNA"/>
</dbReference>
<sequence>MRKWRNQLVHSDIPLSEVEIYDWSVKFLCDFRSANQRERFGASKHMLPQCWKVPATETFKINKDAALNICQKVSGVGVVIRDYNGYVMASICQNFEACYQPQIAEAMSILRGLRFTVYFRDWFGPGFFGI</sequence>
<gene>
    <name evidence="2" type="ORF">Dsin_028746</name>
</gene>
<dbReference type="Proteomes" id="UP001281410">
    <property type="component" value="Unassembled WGS sequence"/>
</dbReference>
<keyword evidence="3" id="KW-1185">Reference proteome</keyword>
<comment type="caution">
    <text evidence="2">The sequence shown here is derived from an EMBL/GenBank/DDBJ whole genome shotgun (WGS) entry which is preliminary data.</text>
</comment>
<dbReference type="PANTHER" id="PTHR47723">
    <property type="entry name" value="OS05G0353850 PROTEIN"/>
    <property type="match status" value="1"/>
</dbReference>
<evidence type="ECO:0000313" key="2">
    <source>
        <dbReference type="EMBL" id="KAK3189185.1"/>
    </source>
</evidence>
<dbReference type="GO" id="GO:0004523">
    <property type="term" value="F:RNA-DNA hybrid ribonuclease activity"/>
    <property type="evidence" value="ECO:0007669"/>
    <property type="project" value="InterPro"/>
</dbReference>
<evidence type="ECO:0000259" key="1">
    <source>
        <dbReference type="Pfam" id="PF13456"/>
    </source>
</evidence>
<dbReference type="InterPro" id="IPR053151">
    <property type="entry name" value="RNase_H-like"/>
</dbReference>